<sequence length="67" mass="7434">MVSSNPAIVFVPGAFSRPSDPLREVGYEVHGVLHLYSGPPSRRWAVPWLWFHGCRGTLGIQPEPAHL</sequence>
<dbReference type="AlphaFoldDB" id="A0A2P5IA83"/>
<protein>
    <submittedName>
        <fullName evidence="1">Uncharacterized protein</fullName>
    </submittedName>
</protein>
<evidence type="ECO:0000313" key="1">
    <source>
        <dbReference type="EMBL" id="POS79366.1"/>
    </source>
</evidence>
<comment type="caution">
    <text evidence="1">The sequence shown here is derived from an EMBL/GenBank/DDBJ whole genome shotgun (WGS) entry which is preliminary data.</text>
</comment>
<gene>
    <name evidence="1" type="ORF">DHEL01_v202251</name>
</gene>
<dbReference type="EMBL" id="MAVT02000119">
    <property type="protein sequence ID" value="POS79366.1"/>
    <property type="molecule type" value="Genomic_DNA"/>
</dbReference>
<dbReference type="Proteomes" id="UP000094444">
    <property type="component" value="Unassembled WGS sequence"/>
</dbReference>
<reference evidence="1" key="1">
    <citation type="submission" date="2017-09" db="EMBL/GenBank/DDBJ databases">
        <title>Polyketide synthases of a Diaporthe helianthi virulent isolate.</title>
        <authorList>
            <person name="Baroncelli R."/>
        </authorList>
    </citation>
    <scope>NUCLEOTIDE SEQUENCE [LARGE SCALE GENOMIC DNA]</scope>
    <source>
        <strain evidence="1">7/96</strain>
    </source>
</reference>
<keyword evidence="2" id="KW-1185">Reference proteome</keyword>
<evidence type="ECO:0000313" key="2">
    <source>
        <dbReference type="Proteomes" id="UP000094444"/>
    </source>
</evidence>
<accession>A0A2P5IA83</accession>
<dbReference type="InParanoid" id="A0A2P5IA83"/>
<proteinExistence type="predicted"/>
<name>A0A2P5IA83_DIAHE</name>
<organism evidence="1 2">
    <name type="scientific">Diaporthe helianthi</name>
    <dbReference type="NCBI Taxonomy" id="158607"/>
    <lineage>
        <taxon>Eukaryota</taxon>
        <taxon>Fungi</taxon>
        <taxon>Dikarya</taxon>
        <taxon>Ascomycota</taxon>
        <taxon>Pezizomycotina</taxon>
        <taxon>Sordariomycetes</taxon>
        <taxon>Sordariomycetidae</taxon>
        <taxon>Diaporthales</taxon>
        <taxon>Diaporthaceae</taxon>
        <taxon>Diaporthe</taxon>
    </lineage>
</organism>